<dbReference type="AlphaFoldDB" id="A0A2V2YPF8"/>
<feature type="domain" description="Pyrrolo-quinoline quinone repeat" evidence="3">
    <location>
        <begin position="55"/>
        <end position="233"/>
    </location>
</feature>
<dbReference type="PANTHER" id="PTHR34512">
    <property type="entry name" value="CELL SURFACE PROTEIN"/>
    <property type="match status" value="1"/>
</dbReference>
<dbReference type="SMART" id="SM00564">
    <property type="entry name" value="PQQ"/>
    <property type="match status" value="4"/>
</dbReference>
<dbReference type="EMBL" id="QGTQ01000029">
    <property type="protein sequence ID" value="PWV95212.1"/>
    <property type="molecule type" value="Genomic_DNA"/>
</dbReference>
<dbReference type="OrthoDB" id="2664209at2"/>
<name>A0A2V2YPF8_9BACL</name>
<dbReference type="SUPFAM" id="SSF55383">
    <property type="entry name" value="Copper amine oxidase, domain N"/>
    <property type="match status" value="1"/>
</dbReference>
<protein>
    <submittedName>
        <fullName evidence="4">Outer membrane protein assembly factor BamB</fullName>
    </submittedName>
</protein>
<dbReference type="SUPFAM" id="SSF50998">
    <property type="entry name" value="Quinoprotein alcohol dehydrogenase-like"/>
    <property type="match status" value="1"/>
</dbReference>
<accession>A0A2V2YPF8</accession>
<evidence type="ECO:0000256" key="1">
    <source>
        <dbReference type="SAM" id="SignalP"/>
    </source>
</evidence>
<evidence type="ECO:0000259" key="3">
    <source>
        <dbReference type="Pfam" id="PF13360"/>
    </source>
</evidence>
<sequence length="580" mass="62502">MRTKWTKVAVGCLAVGLAVSVVIRASAYAQGVSGVNASFARPTISNKTNIPLATPRWSIELSKSTQDIIYGNPSVVTAGNNVLFVKSGVLNAINESNGKTQWTFGKKLQMQAVAIAGNDVLVFDDSGVVYRVDTKSGKGSKLFQLMNAKGTKPDAINMLMASEAEGIVYVLNSTTVAAVDLTSGKLKWRNDEFFNTNQPQLVNGKLLFYAIESGALTVGTTYAIDPKTGKTLWRLAGSHSALLGTDGDKLYFEDQWPNVDDAENAIAKLDVVSLTTGELIESKSYPSPQTSTGTIVQRSSQIVIDGNDLYIGAGGSGVYRYGLQADPTTSKPAYISVNGSWIAGPYNGKLYFSQADNMGLFGNKLLDHTYIPYDGVDNPISRLDLIDSGMYIGQTDGSILAYNVKTGKAQFRYESHARNYGPFQTAGNTLIVQADNKLYGFLLSAELTKPITDAEETASGYARTAAKLSLNGELREFTPSMMTAANRMFVPFRFLTEALGAQVVYDSKTKSATVTYEERVFTITEGKAYAEVGGTQQELSFAPVTLNGSLYVSVKDIGNLLGITVNWNQSTRTVEVVTGK</sequence>
<dbReference type="Pfam" id="PF13360">
    <property type="entry name" value="PQQ_2"/>
    <property type="match status" value="1"/>
</dbReference>
<dbReference type="InterPro" id="IPR012854">
    <property type="entry name" value="Cu_amine_oxidase-like_N"/>
</dbReference>
<dbReference type="RefSeq" id="WP_110046633.1">
    <property type="nucleotide sequence ID" value="NZ_CP054612.1"/>
</dbReference>
<dbReference type="PANTHER" id="PTHR34512:SF30">
    <property type="entry name" value="OUTER MEMBRANE PROTEIN ASSEMBLY FACTOR BAMB"/>
    <property type="match status" value="1"/>
</dbReference>
<feature type="domain" description="Copper amine oxidase-like N-terminal" evidence="2">
    <location>
        <begin position="470"/>
        <end position="575"/>
    </location>
</feature>
<evidence type="ECO:0000313" key="4">
    <source>
        <dbReference type="EMBL" id="PWV95212.1"/>
    </source>
</evidence>
<dbReference type="Gene3D" id="2.40.128.630">
    <property type="match status" value="1"/>
</dbReference>
<feature type="chain" id="PRO_5039355183" evidence="1">
    <location>
        <begin position="30"/>
        <end position="580"/>
    </location>
</feature>
<dbReference type="Proteomes" id="UP000246635">
    <property type="component" value="Unassembled WGS sequence"/>
</dbReference>
<feature type="signal peptide" evidence="1">
    <location>
        <begin position="1"/>
        <end position="29"/>
    </location>
</feature>
<comment type="caution">
    <text evidence="4">The sequence shown here is derived from an EMBL/GenBank/DDBJ whole genome shotgun (WGS) entry which is preliminary data.</text>
</comment>
<dbReference type="InterPro" id="IPR018391">
    <property type="entry name" value="PQQ_b-propeller_rpt"/>
</dbReference>
<dbReference type="Gene3D" id="3.30.457.10">
    <property type="entry name" value="Copper amine oxidase-like, N-terminal domain"/>
    <property type="match status" value="1"/>
</dbReference>
<reference evidence="4 5" key="1">
    <citation type="submission" date="2018-05" db="EMBL/GenBank/DDBJ databases">
        <title>Genomic Encyclopedia of Type Strains, Phase III (KMG-III): the genomes of soil and plant-associated and newly described type strains.</title>
        <authorList>
            <person name="Whitman W."/>
        </authorList>
    </citation>
    <scope>NUCLEOTIDE SEQUENCE [LARGE SCALE GENOMIC DNA]</scope>
    <source>
        <strain evidence="4 5">CECT 5696</strain>
    </source>
</reference>
<keyword evidence="5" id="KW-1185">Reference proteome</keyword>
<organism evidence="4 5">
    <name type="scientific">Paenibacillus cellulosilyticus</name>
    <dbReference type="NCBI Taxonomy" id="375489"/>
    <lineage>
        <taxon>Bacteria</taxon>
        <taxon>Bacillati</taxon>
        <taxon>Bacillota</taxon>
        <taxon>Bacilli</taxon>
        <taxon>Bacillales</taxon>
        <taxon>Paenibacillaceae</taxon>
        <taxon>Paenibacillus</taxon>
    </lineage>
</organism>
<gene>
    <name evidence="4" type="ORF">DFQ01_12947</name>
</gene>
<dbReference type="Gene3D" id="2.130.10.10">
    <property type="entry name" value="YVTN repeat-like/Quinoprotein amine dehydrogenase"/>
    <property type="match status" value="1"/>
</dbReference>
<evidence type="ECO:0000259" key="2">
    <source>
        <dbReference type="Pfam" id="PF07833"/>
    </source>
</evidence>
<dbReference type="InterPro" id="IPR015943">
    <property type="entry name" value="WD40/YVTN_repeat-like_dom_sf"/>
</dbReference>
<dbReference type="Pfam" id="PF07833">
    <property type="entry name" value="Cu_amine_oxidN1"/>
    <property type="match status" value="1"/>
</dbReference>
<dbReference type="InterPro" id="IPR036582">
    <property type="entry name" value="Mao_N_sf"/>
</dbReference>
<proteinExistence type="predicted"/>
<evidence type="ECO:0000313" key="5">
    <source>
        <dbReference type="Proteomes" id="UP000246635"/>
    </source>
</evidence>
<keyword evidence="1" id="KW-0732">Signal</keyword>
<dbReference type="InterPro" id="IPR011047">
    <property type="entry name" value="Quinoprotein_ADH-like_sf"/>
</dbReference>
<dbReference type="InterPro" id="IPR002372">
    <property type="entry name" value="PQQ_rpt_dom"/>
</dbReference>